<feature type="compositionally biased region" description="Low complexity" evidence="1">
    <location>
        <begin position="815"/>
        <end position="840"/>
    </location>
</feature>
<feature type="region of interest" description="Disordered" evidence="1">
    <location>
        <begin position="361"/>
        <end position="380"/>
    </location>
</feature>
<evidence type="ECO:0000313" key="3">
    <source>
        <dbReference type="Proteomes" id="UP000193648"/>
    </source>
</evidence>
<feature type="compositionally biased region" description="Low complexity" evidence="1">
    <location>
        <begin position="849"/>
        <end position="875"/>
    </location>
</feature>
<gene>
    <name evidence="2" type="ORF">BCR41DRAFT_363866</name>
</gene>
<feature type="compositionally biased region" description="Pro residues" evidence="1">
    <location>
        <begin position="596"/>
        <end position="620"/>
    </location>
</feature>
<feature type="compositionally biased region" description="Polar residues" evidence="1">
    <location>
        <begin position="773"/>
        <end position="784"/>
    </location>
</feature>
<feature type="region of interest" description="Disordered" evidence="1">
    <location>
        <begin position="673"/>
        <end position="799"/>
    </location>
</feature>
<dbReference type="InParanoid" id="A0A1Y2GBB6"/>
<feature type="region of interest" description="Disordered" evidence="1">
    <location>
        <begin position="421"/>
        <end position="466"/>
    </location>
</feature>
<accession>A0A1Y2GBB6</accession>
<keyword evidence="3" id="KW-1185">Reference proteome</keyword>
<sequence length="962" mass="106371">MTPVSSSRLDGLAEVTELEQIPLPYKVLYHTLILKNEMPIDLLQERQLSGSQQLLTWIKAAMSLLETTKEEDEELEAEIQDVVSGFGQYESTIESSIEILLQLEEAISERSSTPLPKDDDGSQAHLSPEIETVLSEWSRFRGIVNDLSGSIREHQRLRDGIQSVRNMTEQTQMATGILEKCLRDIAADRQRTAELALQDINSWNESSTSLNSQDSASSLRARATTSGVDSNDMLELDSRMGLLALQIDTLQKSYPECTRSSKLFKSRAGRNLKQQEGGSIAEKKYRLLKDWHAFRTRKDQLWRDLEECDRWRTRIEKMAKQIESMLEPVEIFHKMCDDTMLRKSLTVDMLDIAEAHVELSASSASSASSAPTHNKSFMDPEEPVDMEMLSSVLQELDEKQNMTAPAIENMFWVQEGEIQHRSKAATVPSTTPTPTSETPVDAPQLSPASNSTASSPTPPTMDHSPLYPSLAMLERQRNLKEPMRLGLCPRLRRSNTVSTQQTLPTRPISPNWKPSHHRFLRGKLVTSMSMDSSAVRKYMLVKSDKPVWDKPRPWCPSANPQSPGMPGFPLQTSSWGYYIVTTSKSEENFGALIATPAPPPVRAPTPKPPPPPKFNRPPFSPGGNRRYTAFNKPPPPPPSRSLSVTGDYKNNPYLTASGDTIDWAKTLRRSTSVTNIKPINPRGRNTPASRQKRAVSAAAGTIQGQGIGSNSNKNRSSLQLSSGAWDSKHNNGTNNNGSRRHSLSSLSEEGTIMGHSISANGHKKGGNGEHRGSNSNNPLMMQNNDSTSSVDSTDSSSSTSSLASIYSALYDGGRTSSNNGNNNNNYGSSLSSSIGGRSPSPYEPMFGMSSSSSASLRYCSSSLSNHSGNNSSNSNNDDDFSSSKFQQHLQKQQQEYRQRQRQRQHKEQMKKLGTTSASSWMSMNMNLNTGSILSALSFTVPTYNFEDEFGPLGQRKDSITAM</sequence>
<dbReference type="RefSeq" id="XP_021875975.1">
    <property type="nucleotide sequence ID" value="XM_022025954.1"/>
</dbReference>
<evidence type="ECO:0008006" key="4">
    <source>
        <dbReference type="Google" id="ProtNLM"/>
    </source>
</evidence>
<feature type="compositionally biased region" description="Low complexity" evidence="1">
    <location>
        <begin position="215"/>
        <end position="224"/>
    </location>
</feature>
<dbReference type="OrthoDB" id="2433991at2759"/>
<dbReference type="Proteomes" id="UP000193648">
    <property type="component" value="Unassembled WGS sequence"/>
</dbReference>
<evidence type="ECO:0000256" key="1">
    <source>
        <dbReference type="SAM" id="MobiDB-lite"/>
    </source>
</evidence>
<dbReference type="AlphaFoldDB" id="A0A1Y2GBB6"/>
<feature type="region of interest" description="Disordered" evidence="1">
    <location>
        <begin position="815"/>
        <end position="916"/>
    </location>
</feature>
<feature type="compositionally biased region" description="Low complexity" evidence="1">
    <location>
        <begin position="785"/>
        <end position="799"/>
    </location>
</feature>
<dbReference type="GeneID" id="33567797"/>
<feature type="compositionally biased region" description="Low complexity" evidence="1">
    <location>
        <begin position="882"/>
        <end position="895"/>
    </location>
</feature>
<organism evidence="2 3">
    <name type="scientific">Lobosporangium transversale</name>
    <dbReference type="NCBI Taxonomy" id="64571"/>
    <lineage>
        <taxon>Eukaryota</taxon>
        <taxon>Fungi</taxon>
        <taxon>Fungi incertae sedis</taxon>
        <taxon>Mucoromycota</taxon>
        <taxon>Mortierellomycotina</taxon>
        <taxon>Mortierellomycetes</taxon>
        <taxon>Mortierellales</taxon>
        <taxon>Mortierellaceae</taxon>
        <taxon>Lobosporangium</taxon>
    </lineage>
</organism>
<reference evidence="2 3" key="1">
    <citation type="submission" date="2016-07" db="EMBL/GenBank/DDBJ databases">
        <title>Pervasive Adenine N6-methylation of Active Genes in Fungi.</title>
        <authorList>
            <consortium name="DOE Joint Genome Institute"/>
            <person name="Mondo S.J."/>
            <person name="Dannebaum R.O."/>
            <person name="Kuo R.C."/>
            <person name="Labutti K."/>
            <person name="Haridas S."/>
            <person name="Kuo A."/>
            <person name="Salamov A."/>
            <person name="Ahrendt S.R."/>
            <person name="Lipzen A."/>
            <person name="Sullivan W."/>
            <person name="Andreopoulos W.B."/>
            <person name="Clum A."/>
            <person name="Lindquist E."/>
            <person name="Daum C."/>
            <person name="Ramamoorthy G.K."/>
            <person name="Gryganskyi A."/>
            <person name="Culley D."/>
            <person name="Magnuson J.K."/>
            <person name="James T.Y."/>
            <person name="O'Malley M.A."/>
            <person name="Stajich J.E."/>
            <person name="Spatafora J.W."/>
            <person name="Visel A."/>
            <person name="Grigoriev I.V."/>
        </authorList>
    </citation>
    <scope>NUCLEOTIDE SEQUENCE [LARGE SCALE GENOMIC DNA]</scope>
    <source>
        <strain evidence="2 3">NRRL 3116</strain>
    </source>
</reference>
<feature type="compositionally biased region" description="Polar residues" evidence="1">
    <location>
        <begin position="709"/>
        <end position="734"/>
    </location>
</feature>
<evidence type="ECO:0000313" key="2">
    <source>
        <dbReference type="EMBL" id="ORY99711.1"/>
    </source>
</evidence>
<comment type="caution">
    <text evidence="2">The sequence shown here is derived from an EMBL/GenBank/DDBJ whole genome shotgun (WGS) entry which is preliminary data.</text>
</comment>
<proteinExistence type="predicted"/>
<protein>
    <recommendedName>
        <fullName evidence="4">Karyogamy protein</fullName>
    </recommendedName>
</protein>
<name>A0A1Y2GBB6_9FUNG</name>
<dbReference type="EMBL" id="MCFF01000066">
    <property type="protein sequence ID" value="ORY99711.1"/>
    <property type="molecule type" value="Genomic_DNA"/>
</dbReference>
<feature type="region of interest" description="Disordered" evidence="1">
    <location>
        <begin position="592"/>
        <end position="648"/>
    </location>
</feature>
<feature type="compositionally biased region" description="Low complexity" evidence="1">
    <location>
        <begin position="426"/>
        <end position="455"/>
    </location>
</feature>
<feature type="compositionally biased region" description="Low complexity" evidence="1">
    <location>
        <begin position="361"/>
        <end position="370"/>
    </location>
</feature>
<feature type="region of interest" description="Disordered" evidence="1">
    <location>
        <begin position="205"/>
        <end position="224"/>
    </location>
</feature>
<feature type="compositionally biased region" description="Polar residues" evidence="1">
    <location>
        <begin position="205"/>
        <end position="214"/>
    </location>
</feature>